<protein>
    <submittedName>
        <fullName evidence="2">Uncharacterized protein</fullName>
    </submittedName>
</protein>
<reference evidence="2 3" key="1">
    <citation type="submission" date="2017-07" db="EMBL/GenBank/DDBJ databases">
        <title>Genome Sequence of Sulfitobacter pseudonitzschiae Strain SMR1 Isolated from a culture of the Diatom Skeletonema marinoi.</title>
        <authorList>
            <person name="Topel M."/>
            <person name="Pinder M.I.M."/>
            <person name="Johansson O.N."/>
            <person name="Kourtchenko O."/>
            <person name="Godhe A."/>
            <person name="Clarke A.K."/>
        </authorList>
    </citation>
    <scope>NUCLEOTIDE SEQUENCE [LARGE SCALE GENOMIC DNA]</scope>
    <source>
        <strain evidence="2 3">SMR1</strain>
    </source>
</reference>
<proteinExistence type="predicted"/>
<dbReference type="EMBL" id="CP022415">
    <property type="protein sequence ID" value="ASM73427.1"/>
    <property type="molecule type" value="Genomic_DNA"/>
</dbReference>
<dbReference type="KEGG" id="spse:SULPSESMR1_02631"/>
<dbReference type="AlphaFoldDB" id="A0A221K3K6"/>
<dbReference type="RefSeq" id="WP_089421206.1">
    <property type="nucleotide sequence ID" value="NZ_CP022415.1"/>
</dbReference>
<keyword evidence="1" id="KW-1133">Transmembrane helix</keyword>
<keyword evidence="3" id="KW-1185">Reference proteome</keyword>
<organism evidence="2 3">
    <name type="scientific">Pseudosulfitobacter pseudonitzschiae</name>
    <dbReference type="NCBI Taxonomy" id="1402135"/>
    <lineage>
        <taxon>Bacteria</taxon>
        <taxon>Pseudomonadati</taxon>
        <taxon>Pseudomonadota</taxon>
        <taxon>Alphaproteobacteria</taxon>
        <taxon>Rhodobacterales</taxon>
        <taxon>Roseobacteraceae</taxon>
        <taxon>Pseudosulfitobacter</taxon>
    </lineage>
</organism>
<evidence type="ECO:0000256" key="1">
    <source>
        <dbReference type="SAM" id="Phobius"/>
    </source>
</evidence>
<dbReference type="Proteomes" id="UP000199754">
    <property type="component" value="Chromosome"/>
</dbReference>
<sequence length="199" mass="22019">MSDSAKAGLGPETLSLIRELVSGEAVTLPPEAPRGPLAHRIVSPQEALPARRGVPDVVTQRFARLRALRPSRRQSVWAAVALIVLLRPAWVVLTLVLGAFVMLGMVVAFGADRVWSGSVGLLKWYTGRAPERGVRLAARIDRFACRWDSLLDRFPDGWVDGLYLPDLQSLLDAEDRHDAVMATRLQRMHDQLPDREATV</sequence>
<feature type="transmembrane region" description="Helical" evidence="1">
    <location>
        <begin position="76"/>
        <end position="109"/>
    </location>
</feature>
<dbReference type="OrthoDB" id="7861530at2"/>
<accession>A0A221K3K6</accession>
<evidence type="ECO:0000313" key="2">
    <source>
        <dbReference type="EMBL" id="ASM73427.1"/>
    </source>
</evidence>
<keyword evidence="1" id="KW-0812">Transmembrane</keyword>
<keyword evidence="1" id="KW-0472">Membrane</keyword>
<gene>
    <name evidence="2" type="ORF">SULPSESMR1_02631</name>
</gene>
<evidence type="ECO:0000313" key="3">
    <source>
        <dbReference type="Proteomes" id="UP000199754"/>
    </source>
</evidence>
<name>A0A221K3K6_9RHOB</name>